<dbReference type="Gene3D" id="3.40.50.1400">
    <property type="match status" value="2"/>
</dbReference>
<dbReference type="SUPFAM" id="SSF53800">
    <property type="entry name" value="Chelatase"/>
    <property type="match status" value="1"/>
</dbReference>
<gene>
    <name evidence="3" type="ORF">DL897_08930</name>
</gene>
<keyword evidence="2" id="KW-0456">Lyase</keyword>
<keyword evidence="4" id="KW-1185">Reference proteome</keyword>
<evidence type="ECO:0000313" key="4">
    <source>
        <dbReference type="Proteomes" id="UP000251213"/>
    </source>
</evidence>
<evidence type="ECO:0000313" key="3">
    <source>
        <dbReference type="EMBL" id="RAL24437.1"/>
    </source>
</evidence>
<keyword evidence="1" id="KW-0479">Metal-binding</keyword>
<dbReference type="Proteomes" id="UP000251213">
    <property type="component" value="Unassembled WGS sequence"/>
</dbReference>
<dbReference type="GO" id="GO:0046872">
    <property type="term" value="F:metal ion binding"/>
    <property type="evidence" value="ECO:0007669"/>
    <property type="project" value="UniProtKB-KW"/>
</dbReference>
<dbReference type="InterPro" id="IPR050963">
    <property type="entry name" value="Sirohydro_Cobaltochel/CbiX"/>
</dbReference>
<evidence type="ECO:0000256" key="2">
    <source>
        <dbReference type="ARBA" id="ARBA00023239"/>
    </source>
</evidence>
<evidence type="ECO:0000256" key="1">
    <source>
        <dbReference type="ARBA" id="ARBA00022723"/>
    </source>
</evidence>
<reference evidence="3 4" key="2">
    <citation type="submission" date="2018-06" db="EMBL/GenBank/DDBJ databases">
        <authorList>
            <person name="Zhirakovskaya E."/>
        </authorList>
    </citation>
    <scope>NUCLEOTIDE SEQUENCE [LARGE SCALE GENOMIC DNA]</scope>
    <source>
        <strain evidence="3 4">FBKL4.011</strain>
    </source>
</reference>
<dbReference type="EMBL" id="QJKK01000004">
    <property type="protein sequence ID" value="RAL24437.1"/>
    <property type="molecule type" value="Genomic_DNA"/>
</dbReference>
<dbReference type="CDD" id="cd03416">
    <property type="entry name" value="CbiX_SirB_N"/>
    <property type="match status" value="1"/>
</dbReference>
<name>A0A364K532_9BACL</name>
<dbReference type="Pfam" id="PF01903">
    <property type="entry name" value="CbiX"/>
    <property type="match status" value="2"/>
</dbReference>
<dbReference type="CDD" id="cd03414">
    <property type="entry name" value="CbiX_SirB_C"/>
    <property type="match status" value="1"/>
</dbReference>
<comment type="caution">
    <text evidence="3">The sequence shown here is derived from an EMBL/GenBank/DDBJ whole genome shotgun (WGS) entry which is preliminary data.</text>
</comment>
<dbReference type="PANTHER" id="PTHR33542:SF3">
    <property type="entry name" value="SIROHYDROCHLORIN FERROCHELATASE, CHLOROPLASTIC"/>
    <property type="match status" value="1"/>
</dbReference>
<dbReference type="InterPro" id="IPR002762">
    <property type="entry name" value="CbiX-like"/>
</dbReference>
<dbReference type="OrthoDB" id="9797895at2"/>
<proteinExistence type="predicted"/>
<dbReference type="AlphaFoldDB" id="A0A364K532"/>
<protein>
    <submittedName>
        <fullName evidence="3">Sirohydrochlorin chelatase</fullName>
    </submittedName>
</protein>
<accession>A0A364K532</accession>
<reference evidence="3 4" key="1">
    <citation type="submission" date="2018-06" db="EMBL/GenBank/DDBJ databases">
        <title>Thermoflavimicrobium daqus sp. nov., a thermophilic microbe isolated from Moutai-flavour Daqu.</title>
        <authorList>
            <person name="Wang X."/>
            <person name="Zhou H."/>
        </authorList>
    </citation>
    <scope>NUCLEOTIDE SEQUENCE [LARGE SCALE GENOMIC DNA]</scope>
    <source>
        <strain evidence="3 4">FBKL4.011</strain>
    </source>
</reference>
<sequence>MDDLYRRGSEVEAVLFIGHGSRVSKANKELLLFTKKVALQLDAPIIETCFLEWVSPNIPQGIDRCVRRGAKRIRLLPIMLFAAGHAKVDIPQAIAKAHQKYPHIQFDYGQPIGSDKGMLPILMNQLYLVQPYPSKQTAVLIVGRGSSDLDANSELYKIARMFWEKSAVQWVEVAYYGVTYPSFEEGIERCITLGAKEVIILPYLLFTGVIMRRMKEKLEIQKKKVPSISLQMCHYLGADDLLVDVFSNRLNQMELPNQVEPMKYPYFWQYALYQ</sequence>
<organism evidence="3 4">
    <name type="scientific">Thermoflavimicrobium daqui</name>
    <dbReference type="NCBI Taxonomy" id="2137476"/>
    <lineage>
        <taxon>Bacteria</taxon>
        <taxon>Bacillati</taxon>
        <taxon>Bacillota</taxon>
        <taxon>Bacilli</taxon>
        <taxon>Bacillales</taxon>
        <taxon>Thermoactinomycetaceae</taxon>
        <taxon>Thermoflavimicrobium</taxon>
    </lineage>
</organism>
<dbReference type="PANTHER" id="PTHR33542">
    <property type="entry name" value="SIROHYDROCHLORIN FERROCHELATASE, CHLOROPLASTIC"/>
    <property type="match status" value="1"/>
</dbReference>
<dbReference type="GO" id="GO:0016829">
    <property type="term" value="F:lyase activity"/>
    <property type="evidence" value="ECO:0007669"/>
    <property type="project" value="UniProtKB-KW"/>
</dbReference>